<dbReference type="AlphaFoldDB" id="A0A3B7MVE3"/>
<feature type="region of interest" description="Disordered" evidence="1">
    <location>
        <begin position="14"/>
        <end position="36"/>
    </location>
</feature>
<proteinExistence type="predicted"/>
<accession>A0A3B7MVE3</accession>
<sequence>MKNLINKLKKSFGLTEESPDTDQAVSSTKEESPDSFIPATPVKRDAIIKFIIQALKPYVDEKSMSVAGLRFYILCTSHEQEEAAGIALYTDKPGMFKTEHLERKLLNHFIQLEQDWFFEYQIVKDQLPENCIQQGSFGLKVTRAGEHIVEKYAAACLQVLVGQAEQFEYVLDPHTQLRFNIGRSKSPQLSSGKIQLNDIVFLAAGEPGFDEIAGRANLHVSRNHAYIIYDPKVDKYLLYPDKGGLPDSGNKIKVHTADDKVKWLNMYGIAHHLQEGDQIELGGEAILRFKKG</sequence>
<dbReference type="EMBL" id="CP032157">
    <property type="protein sequence ID" value="AXY77353.1"/>
    <property type="molecule type" value="Genomic_DNA"/>
</dbReference>
<dbReference type="OrthoDB" id="944636at2"/>
<evidence type="ECO:0000313" key="2">
    <source>
        <dbReference type="EMBL" id="AXY77353.1"/>
    </source>
</evidence>
<gene>
    <name evidence="2" type="ORF">D3H65_26710</name>
</gene>
<dbReference type="KEGG" id="pseg:D3H65_26710"/>
<evidence type="ECO:0000313" key="3">
    <source>
        <dbReference type="Proteomes" id="UP000263900"/>
    </source>
</evidence>
<name>A0A3B7MVE3_9BACT</name>
<protein>
    <submittedName>
        <fullName evidence="2">FHA domain-containing protein</fullName>
    </submittedName>
</protein>
<evidence type="ECO:0000256" key="1">
    <source>
        <dbReference type="SAM" id="MobiDB-lite"/>
    </source>
</evidence>
<dbReference type="Proteomes" id="UP000263900">
    <property type="component" value="Chromosome"/>
</dbReference>
<organism evidence="2 3">
    <name type="scientific">Paraflavitalea soli</name>
    <dbReference type="NCBI Taxonomy" id="2315862"/>
    <lineage>
        <taxon>Bacteria</taxon>
        <taxon>Pseudomonadati</taxon>
        <taxon>Bacteroidota</taxon>
        <taxon>Chitinophagia</taxon>
        <taxon>Chitinophagales</taxon>
        <taxon>Chitinophagaceae</taxon>
        <taxon>Paraflavitalea</taxon>
    </lineage>
</organism>
<dbReference type="RefSeq" id="WP_119053229.1">
    <property type="nucleotide sequence ID" value="NZ_CP032157.1"/>
</dbReference>
<reference evidence="2 3" key="1">
    <citation type="submission" date="2018-09" db="EMBL/GenBank/DDBJ databases">
        <title>Genome sequencing of strain 6GH32-13.</title>
        <authorList>
            <person name="Weon H.-Y."/>
            <person name="Heo J."/>
            <person name="Kwon S.-W."/>
        </authorList>
    </citation>
    <scope>NUCLEOTIDE SEQUENCE [LARGE SCALE GENOMIC DNA]</scope>
    <source>
        <strain evidence="2 3">5GH32-13</strain>
    </source>
</reference>
<keyword evidence="3" id="KW-1185">Reference proteome</keyword>